<accession>A0AAN7R7E2</accession>
<feature type="region of interest" description="Disordered" evidence="1">
    <location>
        <begin position="28"/>
        <end position="85"/>
    </location>
</feature>
<evidence type="ECO:0000313" key="2">
    <source>
        <dbReference type="EMBL" id="KAK4791030.1"/>
    </source>
</evidence>
<name>A0AAN7R7E2_TRANT</name>
<dbReference type="EMBL" id="JAXQNO010000009">
    <property type="protein sequence ID" value="KAK4791030.1"/>
    <property type="molecule type" value="Genomic_DNA"/>
</dbReference>
<sequence>MERRLQLRGSPFGAPHREEIAGQVEACWGAEPHRVGPPTTKREEGVRYRGPQTPGQLPNKGIPEGSNDRLPLPEPEPESKASDERHRRLIGAIAGPARRRITPESSYRPYRRRRLHARDRTERRFAVSLITGLISFLPSSSSLILHNCKQFGKGALHHYLLFLDFVRALIQKICFSPYRSFQPNRTISPWIHIHWASRNE</sequence>
<comment type="caution">
    <text evidence="2">The sequence shown here is derived from an EMBL/GenBank/DDBJ whole genome shotgun (WGS) entry which is preliminary data.</text>
</comment>
<dbReference type="AlphaFoldDB" id="A0AAN7R7E2"/>
<evidence type="ECO:0000313" key="3">
    <source>
        <dbReference type="Proteomes" id="UP001346149"/>
    </source>
</evidence>
<protein>
    <submittedName>
        <fullName evidence="2">Uncharacterized protein</fullName>
    </submittedName>
</protein>
<dbReference type="Proteomes" id="UP001346149">
    <property type="component" value="Unassembled WGS sequence"/>
</dbReference>
<evidence type="ECO:0000256" key="1">
    <source>
        <dbReference type="SAM" id="MobiDB-lite"/>
    </source>
</evidence>
<keyword evidence="3" id="KW-1185">Reference proteome</keyword>
<proteinExistence type="predicted"/>
<organism evidence="2 3">
    <name type="scientific">Trapa natans</name>
    <name type="common">Water chestnut</name>
    <dbReference type="NCBI Taxonomy" id="22666"/>
    <lineage>
        <taxon>Eukaryota</taxon>
        <taxon>Viridiplantae</taxon>
        <taxon>Streptophyta</taxon>
        <taxon>Embryophyta</taxon>
        <taxon>Tracheophyta</taxon>
        <taxon>Spermatophyta</taxon>
        <taxon>Magnoliopsida</taxon>
        <taxon>eudicotyledons</taxon>
        <taxon>Gunneridae</taxon>
        <taxon>Pentapetalae</taxon>
        <taxon>rosids</taxon>
        <taxon>malvids</taxon>
        <taxon>Myrtales</taxon>
        <taxon>Lythraceae</taxon>
        <taxon>Trapa</taxon>
    </lineage>
</organism>
<gene>
    <name evidence="2" type="ORF">SAY86_031443</name>
</gene>
<reference evidence="2 3" key="1">
    <citation type="journal article" date="2023" name="Hortic Res">
        <title>Pangenome of water caltrop reveals structural variations and asymmetric subgenome divergence after allopolyploidization.</title>
        <authorList>
            <person name="Zhang X."/>
            <person name="Chen Y."/>
            <person name="Wang L."/>
            <person name="Yuan Y."/>
            <person name="Fang M."/>
            <person name="Shi L."/>
            <person name="Lu R."/>
            <person name="Comes H.P."/>
            <person name="Ma Y."/>
            <person name="Chen Y."/>
            <person name="Huang G."/>
            <person name="Zhou Y."/>
            <person name="Zheng Z."/>
            <person name="Qiu Y."/>
        </authorList>
    </citation>
    <scope>NUCLEOTIDE SEQUENCE [LARGE SCALE GENOMIC DNA]</scope>
    <source>
        <strain evidence="2">F231</strain>
    </source>
</reference>